<keyword evidence="2" id="KW-1185">Reference proteome</keyword>
<proteinExistence type="predicted"/>
<organism evidence="1 2">
    <name type="scientific">Dibothriocephalus latus</name>
    <name type="common">Fish tapeworm</name>
    <name type="synonym">Diphyllobothrium latum</name>
    <dbReference type="NCBI Taxonomy" id="60516"/>
    <lineage>
        <taxon>Eukaryota</taxon>
        <taxon>Metazoa</taxon>
        <taxon>Spiralia</taxon>
        <taxon>Lophotrochozoa</taxon>
        <taxon>Platyhelminthes</taxon>
        <taxon>Cestoda</taxon>
        <taxon>Eucestoda</taxon>
        <taxon>Diphyllobothriidea</taxon>
        <taxon>Diphyllobothriidae</taxon>
        <taxon>Dibothriocephalus</taxon>
    </lineage>
</organism>
<dbReference type="InterPro" id="IPR029058">
    <property type="entry name" value="AB_hydrolase_fold"/>
</dbReference>
<dbReference type="EMBL" id="UYRU01045297">
    <property type="protein sequence ID" value="VDK89168.1"/>
    <property type="molecule type" value="Genomic_DNA"/>
</dbReference>
<evidence type="ECO:0008006" key="3">
    <source>
        <dbReference type="Google" id="ProtNLM"/>
    </source>
</evidence>
<dbReference type="PANTHER" id="PTHR11005">
    <property type="entry name" value="LYSOSOMAL ACID LIPASE-RELATED"/>
    <property type="match status" value="1"/>
</dbReference>
<evidence type="ECO:0000313" key="2">
    <source>
        <dbReference type="Proteomes" id="UP000281553"/>
    </source>
</evidence>
<reference evidence="1 2" key="1">
    <citation type="submission" date="2018-11" db="EMBL/GenBank/DDBJ databases">
        <authorList>
            <consortium name="Pathogen Informatics"/>
        </authorList>
    </citation>
    <scope>NUCLEOTIDE SEQUENCE [LARGE SCALE GENOMIC DNA]</scope>
</reference>
<name>A0A3P6V9Y7_DIBLA</name>
<protein>
    <recommendedName>
        <fullName evidence="3">AB hydrolase-1 domain-containing protein</fullName>
    </recommendedName>
</protein>
<evidence type="ECO:0000313" key="1">
    <source>
        <dbReference type="EMBL" id="VDK89168.1"/>
    </source>
</evidence>
<dbReference type="Gene3D" id="3.40.50.1820">
    <property type="entry name" value="alpha/beta hydrolase"/>
    <property type="match status" value="1"/>
</dbReference>
<dbReference type="Proteomes" id="UP000281553">
    <property type="component" value="Unassembled WGS sequence"/>
</dbReference>
<dbReference type="OrthoDB" id="9974421at2759"/>
<accession>A0A3P6V9Y7</accession>
<gene>
    <name evidence="1" type="ORF">DILT_LOCUS4340</name>
</gene>
<sequence>MSHGKFQAFDYGRVGNMAHYNQTTPPAYGLNNMDIPLKLYWGGDDWLASPHDVINLLEELPKRSYIRDRYLPYYNHLDFVWGLDATKVIYTDILDFFKEFQ</sequence>
<dbReference type="AlphaFoldDB" id="A0A3P6V9Y7"/>
<dbReference type="SUPFAM" id="SSF53474">
    <property type="entry name" value="alpha/beta-Hydrolases"/>
    <property type="match status" value="1"/>
</dbReference>